<comment type="caution">
    <text evidence="1">The sequence shown here is derived from an EMBL/GenBank/DDBJ whole genome shotgun (WGS) entry which is preliminary data.</text>
</comment>
<proteinExistence type="predicted"/>
<gene>
    <name evidence="1" type="ORF">KPH14_006657</name>
</gene>
<dbReference type="EMBL" id="JAIFRP010000026">
    <property type="protein sequence ID" value="KAK2584246.1"/>
    <property type="molecule type" value="Genomic_DNA"/>
</dbReference>
<accession>A0AAD9RR18</accession>
<dbReference type="Proteomes" id="UP001258017">
    <property type="component" value="Unassembled WGS sequence"/>
</dbReference>
<dbReference type="AlphaFoldDB" id="A0AAD9RR18"/>
<evidence type="ECO:0000313" key="1">
    <source>
        <dbReference type="EMBL" id="KAK2584246.1"/>
    </source>
</evidence>
<reference evidence="1" key="1">
    <citation type="submission" date="2021-08" db="EMBL/GenBank/DDBJ databases">
        <authorList>
            <person name="Misof B."/>
            <person name="Oliver O."/>
            <person name="Podsiadlowski L."/>
            <person name="Donath A."/>
            <person name="Peters R."/>
            <person name="Mayer C."/>
            <person name="Rust J."/>
            <person name="Gunkel S."/>
            <person name="Lesny P."/>
            <person name="Martin S."/>
            <person name="Oeyen J.P."/>
            <person name="Petersen M."/>
            <person name="Panagiotis P."/>
            <person name="Wilbrandt J."/>
            <person name="Tanja T."/>
        </authorList>
    </citation>
    <scope>NUCLEOTIDE SEQUENCE</scope>
    <source>
        <strain evidence="1">GBR_01_08_01A</strain>
        <tissue evidence="1">Thorax + abdomen</tissue>
    </source>
</reference>
<organism evidence="1 2">
    <name type="scientific">Odynerus spinipes</name>
    <dbReference type="NCBI Taxonomy" id="1348599"/>
    <lineage>
        <taxon>Eukaryota</taxon>
        <taxon>Metazoa</taxon>
        <taxon>Ecdysozoa</taxon>
        <taxon>Arthropoda</taxon>
        <taxon>Hexapoda</taxon>
        <taxon>Insecta</taxon>
        <taxon>Pterygota</taxon>
        <taxon>Neoptera</taxon>
        <taxon>Endopterygota</taxon>
        <taxon>Hymenoptera</taxon>
        <taxon>Apocrita</taxon>
        <taxon>Aculeata</taxon>
        <taxon>Vespoidea</taxon>
        <taxon>Vespidae</taxon>
        <taxon>Eumeninae</taxon>
        <taxon>Odynerus</taxon>
    </lineage>
</organism>
<sequence length="230" mass="27449">MPVESSIYWNSTDSQRTISGGSSNNSDRHYVDPWDLENYAYLRRHSISVPTLRHQQERDNTRTYCQSEYWYSQSVREPQYGAPAFVEKLYCDSPCRKENNAYYYHHPIYEDRVPNCIAPCPIYTPIPAHAPWEMMEHDSISDYDYRASLRTDSQSRYARNYFHPNIPYDYIRHSETLRYNFPEEYCTSMPPLEEKYATDITPLNLDLNTYGHLKIDYTDSWNSLKRKINK</sequence>
<keyword evidence="2" id="KW-1185">Reference proteome</keyword>
<evidence type="ECO:0000313" key="2">
    <source>
        <dbReference type="Proteomes" id="UP001258017"/>
    </source>
</evidence>
<protein>
    <submittedName>
        <fullName evidence="1">Uncharacterized protein</fullName>
    </submittedName>
</protein>
<name>A0AAD9RR18_9HYME</name>
<reference evidence="1" key="2">
    <citation type="journal article" date="2023" name="Commun. Biol.">
        <title>Intrasexual cuticular hydrocarbon dimorphism in a wasp sheds light on hydrocarbon biosynthesis genes in Hymenoptera.</title>
        <authorList>
            <person name="Moris V.C."/>
            <person name="Podsiadlowski L."/>
            <person name="Martin S."/>
            <person name="Oeyen J.P."/>
            <person name="Donath A."/>
            <person name="Petersen M."/>
            <person name="Wilbrandt J."/>
            <person name="Misof B."/>
            <person name="Liedtke D."/>
            <person name="Thamm M."/>
            <person name="Scheiner R."/>
            <person name="Schmitt T."/>
            <person name="Niehuis O."/>
        </authorList>
    </citation>
    <scope>NUCLEOTIDE SEQUENCE</scope>
    <source>
        <strain evidence="1">GBR_01_08_01A</strain>
    </source>
</reference>